<feature type="signal peptide" evidence="2">
    <location>
        <begin position="1"/>
        <end position="25"/>
    </location>
</feature>
<sequence length="421" mass="48145">MLGRNLFLVLLQLFTLLLIPNFVHSLRILDTVVSCDQSNFVLTIRFEEPFHGIIYSEKGFPNCIYVNASILTKSSYTIKVPLDGCETVYNSDGNLENAIIIQENSLFMDETDKKYLLTCVPVLSTTLGFLSETVNFGGITVDSHAITAATISATGIADQHVQYKFELHKVNSDGTLQPINGPIFVGDDIVYIIRVSSLARDARIGHCWARDDQSTLQLSDNNGCSVQLIGNVWNHFQRQEDGNSIIFRNQIKAWAFPTSNDVNIFCNLHTCRITCHRTSCKEQRQRRNVMMVNDAGYDNNTVHIIKTNFHVQDKRKEMEKNEDKNLNSTKNRNKLRMYNNLPITIATTTEEELLKRISEERTTKAITSCLTRIGINKLIIIMIISFLFMLLIALIWFVFASRKLLSNDKLKYYSQRYFIEL</sequence>
<keyword evidence="5" id="KW-1185">Reference proteome</keyword>
<evidence type="ECO:0000256" key="1">
    <source>
        <dbReference type="SAM" id="Phobius"/>
    </source>
</evidence>
<keyword evidence="2" id="KW-0732">Signal</keyword>
<dbReference type="Proteomes" id="UP000024404">
    <property type="component" value="Unassembled WGS sequence"/>
</dbReference>
<proteinExistence type="predicted"/>
<keyword evidence="1" id="KW-0472">Membrane</keyword>
<evidence type="ECO:0000313" key="5">
    <source>
        <dbReference type="Proteomes" id="UP000024404"/>
    </source>
</evidence>
<reference evidence="4" key="2">
    <citation type="submission" date="2022-06" db="UniProtKB">
        <authorList>
            <consortium name="EnsemblMetazoa"/>
        </authorList>
    </citation>
    <scope>IDENTIFICATION</scope>
</reference>
<keyword evidence="1" id="KW-0812">Transmembrane</keyword>
<feature type="chain" id="PRO_5035921788" evidence="2">
    <location>
        <begin position="26"/>
        <end position="421"/>
    </location>
</feature>
<dbReference type="PANTHER" id="PTHR46560">
    <property type="entry name" value="CYPHER, ISOFORM B"/>
    <property type="match status" value="1"/>
</dbReference>
<dbReference type="EMBL" id="CMVM020000049">
    <property type="status" value="NOT_ANNOTATED_CDS"/>
    <property type="molecule type" value="Genomic_DNA"/>
</dbReference>
<dbReference type="PANTHER" id="PTHR46560:SF5">
    <property type="entry name" value="CYPHER, ISOFORM B"/>
    <property type="match status" value="1"/>
</dbReference>
<dbReference type="SMART" id="SM00241">
    <property type="entry name" value="ZP"/>
    <property type="match status" value="1"/>
</dbReference>
<accession>A0A8R1XQ05</accession>
<dbReference type="PROSITE" id="PS51034">
    <property type="entry name" value="ZP_2"/>
    <property type="match status" value="1"/>
</dbReference>
<dbReference type="EnsemblMetazoa" id="OVOC1659.1">
    <property type="protein sequence ID" value="OVOC1659.1"/>
    <property type="gene ID" value="WBGene00238468"/>
</dbReference>
<protein>
    <submittedName>
        <fullName evidence="4">ZP domain-containing protein</fullName>
    </submittedName>
</protein>
<feature type="transmembrane region" description="Helical" evidence="1">
    <location>
        <begin position="378"/>
        <end position="399"/>
    </location>
</feature>
<dbReference type="InterPro" id="IPR001507">
    <property type="entry name" value="ZP_dom"/>
</dbReference>
<name>A0A8R1XQ05_ONCVO</name>
<reference evidence="5" key="1">
    <citation type="submission" date="2013-10" db="EMBL/GenBank/DDBJ databases">
        <title>Genome sequencing of Onchocerca volvulus.</title>
        <authorList>
            <person name="Cotton J."/>
            <person name="Tsai J."/>
            <person name="Stanley E."/>
            <person name="Tracey A."/>
            <person name="Holroyd N."/>
            <person name="Lustigman S."/>
            <person name="Berriman M."/>
        </authorList>
    </citation>
    <scope>NUCLEOTIDE SEQUENCE</scope>
</reference>
<evidence type="ECO:0000256" key="2">
    <source>
        <dbReference type="SAM" id="SignalP"/>
    </source>
</evidence>
<feature type="domain" description="ZP" evidence="3">
    <location>
        <begin position="34"/>
        <end position="287"/>
    </location>
</feature>
<keyword evidence="1" id="KW-1133">Transmembrane helix</keyword>
<evidence type="ECO:0000259" key="3">
    <source>
        <dbReference type="PROSITE" id="PS51034"/>
    </source>
</evidence>
<evidence type="ECO:0000313" key="4">
    <source>
        <dbReference type="EnsemblMetazoa" id="OVOC1659.1"/>
    </source>
</evidence>
<dbReference type="AlphaFoldDB" id="A0A8R1XQ05"/>
<organism evidence="4 5">
    <name type="scientific">Onchocerca volvulus</name>
    <dbReference type="NCBI Taxonomy" id="6282"/>
    <lineage>
        <taxon>Eukaryota</taxon>
        <taxon>Metazoa</taxon>
        <taxon>Ecdysozoa</taxon>
        <taxon>Nematoda</taxon>
        <taxon>Chromadorea</taxon>
        <taxon>Rhabditida</taxon>
        <taxon>Spirurina</taxon>
        <taxon>Spiruromorpha</taxon>
        <taxon>Filarioidea</taxon>
        <taxon>Onchocercidae</taxon>
        <taxon>Onchocerca</taxon>
    </lineage>
</organism>